<dbReference type="PANTHER" id="PTHR47642:SF5">
    <property type="entry name" value="ATP-DEPENDENT DNA HELICASE"/>
    <property type="match status" value="1"/>
</dbReference>
<evidence type="ECO:0000313" key="1">
    <source>
        <dbReference type="EMBL" id="ROL45464.1"/>
    </source>
</evidence>
<dbReference type="PANTHER" id="PTHR47642">
    <property type="entry name" value="ATP-DEPENDENT DNA HELICASE"/>
    <property type="match status" value="1"/>
</dbReference>
<reference evidence="1 2" key="1">
    <citation type="submission" date="2018-10" db="EMBL/GenBank/DDBJ databases">
        <title>Genome assembly for a Yunnan-Guizhou Plateau 3E fish, Anabarilius grahami (Regan), and its evolutionary and genetic applications.</title>
        <authorList>
            <person name="Jiang W."/>
        </authorList>
    </citation>
    <scope>NUCLEOTIDE SEQUENCE [LARGE SCALE GENOMIC DNA]</scope>
    <source>
        <strain evidence="1">AG-KIZ</strain>
        <tissue evidence="1">Muscle</tissue>
    </source>
</reference>
<dbReference type="OrthoDB" id="8961769at2759"/>
<proteinExistence type="predicted"/>
<dbReference type="InterPro" id="IPR051055">
    <property type="entry name" value="PIF1_helicase"/>
</dbReference>
<dbReference type="AlphaFoldDB" id="A0A3N0YH83"/>
<comment type="caution">
    <text evidence="1">The sequence shown here is derived from an EMBL/GenBank/DDBJ whole genome shotgun (WGS) entry which is preliminary data.</text>
</comment>
<dbReference type="EMBL" id="RJVU01042558">
    <property type="protein sequence ID" value="ROL45464.1"/>
    <property type="molecule type" value="Genomic_DNA"/>
</dbReference>
<name>A0A3N0YH83_ANAGA</name>
<gene>
    <name evidence="1" type="ORF">DPX16_23888</name>
</gene>
<dbReference type="Proteomes" id="UP000281406">
    <property type="component" value="Unassembled WGS sequence"/>
</dbReference>
<organism evidence="1 2">
    <name type="scientific">Anabarilius grahami</name>
    <name type="common">Kanglang fish</name>
    <name type="synonym">Barilius grahami</name>
    <dbReference type="NCBI Taxonomy" id="495550"/>
    <lineage>
        <taxon>Eukaryota</taxon>
        <taxon>Metazoa</taxon>
        <taxon>Chordata</taxon>
        <taxon>Craniata</taxon>
        <taxon>Vertebrata</taxon>
        <taxon>Euteleostomi</taxon>
        <taxon>Actinopterygii</taxon>
        <taxon>Neopterygii</taxon>
        <taxon>Teleostei</taxon>
        <taxon>Ostariophysi</taxon>
        <taxon>Cypriniformes</taxon>
        <taxon>Xenocyprididae</taxon>
        <taxon>Xenocypridinae</taxon>
        <taxon>Xenocypridinae incertae sedis</taxon>
        <taxon>Anabarilius</taxon>
    </lineage>
</organism>
<keyword evidence="2" id="KW-1185">Reference proteome</keyword>
<evidence type="ECO:0000313" key="2">
    <source>
        <dbReference type="Proteomes" id="UP000281406"/>
    </source>
</evidence>
<protein>
    <submittedName>
        <fullName evidence="1">Uncharacterized protein</fullName>
    </submittedName>
</protein>
<sequence>MTRTLLHLEAACSHLKTQSLVHVHSFLKKRIDRKKARQEAAQKAMSEARLKLKPVWDLLNDPQASFDSLSELLTKCNMTMKDYEDNVEALSTANLKPPKFPTYEQFYKCASVELPTHPGILIPVRAVVQAHKEKFEKHSEELDKALDQLQQQGPPENAWTAFAPEIKVDHLECIAEREDINPDDEDVQDEVPEYQILEHGDGVVPQGTAAQY</sequence>
<accession>A0A3N0YH83</accession>